<dbReference type="Gene3D" id="3.40.50.20">
    <property type="match status" value="1"/>
</dbReference>
<reference evidence="3" key="1">
    <citation type="submission" date="2014-01" db="EMBL/GenBank/DDBJ databases">
        <authorList>
            <person name="Brown-Elliot B."/>
            <person name="Wallace R."/>
            <person name="Lenaerts A."/>
            <person name="Ordway D."/>
            <person name="DeGroote M.A."/>
            <person name="Parker T."/>
            <person name="Sizemore C."/>
            <person name="Tallon L.J."/>
            <person name="Sadzewicz L.K."/>
            <person name="Sengamalay N."/>
            <person name="Fraser C.M."/>
            <person name="Hine E."/>
            <person name="Shefchek K.A."/>
            <person name="Das S.P."/>
            <person name="Tettelin H."/>
        </authorList>
    </citation>
    <scope>NUCLEOTIDE SEQUENCE [LARGE SCALE GENOMIC DNA]</scope>
    <source>
        <strain evidence="3">4042</strain>
    </source>
</reference>
<dbReference type="InterPro" id="IPR054350">
    <property type="entry name" value="PurT/PurK_preATP-grasp"/>
</dbReference>
<gene>
    <name evidence="3" type="primary">purK</name>
    <name evidence="3" type="ORF">I553_0301</name>
</gene>
<evidence type="ECO:0000313" key="3">
    <source>
        <dbReference type="EMBL" id="EUA07347.1"/>
    </source>
</evidence>
<protein>
    <submittedName>
        <fullName evidence="3">N5-carboxyaminoimidazole ribonucleotide synthase domain protein</fullName>
        <ecNumber evidence="3">6.3.4.18</ecNumber>
    </submittedName>
</protein>
<proteinExistence type="predicted"/>
<keyword evidence="3" id="KW-0436">Ligase</keyword>
<name>X7YJK7_MYCXE</name>
<evidence type="ECO:0000259" key="2">
    <source>
        <dbReference type="Pfam" id="PF22660"/>
    </source>
</evidence>
<evidence type="ECO:0000256" key="1">
    <source>
        <dbReference type="SAM" id="MobiDB-lite"/>
    </source>
</evidence>
<dbReference type="InterPro" id="IPR016185">
    <property type="entry name" value="PreATP-grasp_dom_sf"/>
</dbReference>
<feature type="domain" description="PurT/PurK-like preATP-grasp" evidence="2">
    <location>
        <begin position="2"/>
        <end position="50"/>
    </location>
</feature>
<dbReference type="PATRIC" id="fig|1299334.3.peg.9890"/>
<dbReference type="GO" id="GO:0034028">
    <property type="term" value="F:5-(carboxyamino)imidazole ribonucleotide synthase activity"/>
    <property type="evidence" value="ECO:0007669"/>
    <property type="project" value="UniProtKB-EC"/>
</dbReference>
<accession>X7YJK7</accession>
<dbReference type="Pfam" id="PF22660">
    <property type="entry name" value="RS_preATP-grasp-like"/>
    <property type="match status" value="1"/>
</dbReference>
<feature type="compositionally biased region" description="Basic residues" evidence="1">
    <location>
        <begin position="59"/>
        <end position="71"/>
    </location>
</feature>
<organism evidence="3">
    <name type="scientific">Mycobacterium xenopi 4042</name>
    <dbReference type="NCBI Taxonomy" id="1299334"/>
    <lineage>
        <taxon>Bacteria</taxon>
        <taxon>Bacillati</taxon>
        <taxon>Actinomycetota</taxon>
        <taxon>Actinomycetes</taxon>
        <taxon>Mycobacteriales</taxon>
        <taxon>Mycobacteriaceae</taxon>
        <taxon>Mycobacterium</taxon>
    </lineage>
</organism>
<comment type="caution">
    <text evidence="3">The sequence shown here is derived from an EMBL/GenBank/DDBJ whole genome shotgun (WGS) entry which is preliminary data.</text>
</comment>
<dbReference type="SUPFAM" id="SSF52440">
    <property type="entry name" value="PreATP-grasp domain"/>
    <property type="match status" value="1"/>
</dbReference>
<dbReference type="AlphaFoldDB" id="X7YJK7"/>
<sequence>MLAAAPDDPAAQVTPDVVVGSHTDLDDLRRVAAGADVLTFDHEHVPTSCWRNWSPRASTSRRRRRPWHTRRTSSSCVSG</sequence>
<feature type="region of interest" description="Disordered" evidence="1">
    <location>
        <begin position="51"/>
        <end position="79"/>
    </location>
</feature>
<dbReference type="EMBL" id="JAOB01000093">
    <property type="protein sequence ID" value="EUA07347.1"/>
    <property type="molecule type" value="Genomic_DNA"/>
</dbReference>
<dbReference type="EC" id="6.3.4.18" evidence="3"/>